<evidence type="ECO:0000256" key="3">
    <source>
        <dbReference type="ARBA" id="ARBA00022801"/>
    </source>
</evidence>
<dbReference type="InterPro" id="IPR000064">
    <property type="entry name" value="NLP_P60_dom"/>
</dbReference>
<dbReference type="GO" id="GO:0008234">
    <property type="term" value="F:cysteine-type peptidase activity"/>
    <property type="evidence" value="ECO:0007669"/>
    <property type="project" value="UniProtKB-KW"/>
</dbReference>
<sequence length="305" mass="32035">MHPRTRAPTTRGGPMRRTHRTLATAGGLLLATALTCTGTATAASAPAASADVSAAGCRPLADAPAQAQAIVNAACSQIGVPYSWGGGSIHGPTYGQDYPGGGPGAHDSQVKGFDCSHLVQYAAWQGAGIALPEGTWNQARWSEATARFTRAQGIAPLQPGDLLLWGSNPADLGSVHHIAVYLGNGKMVEARESGTLVMVSDVRLNSEYAGALRITGAQQPPEGTKRFMTWGSDVALRPDPSLQQPPVARLPGPTAVDVLCQKHGQMITAEGYTNDAWSYLPKYKAWISNIYINDPAAWLPGVREC</sequence>
<name>A0A3Q9BYP0_9ACTN</name>
<proteinExistence type="inferred from homology"/>
<keyword evidence="5" id="KW-0732">Signal</keyword>
<dbReference type="InterPro" id="IPR038765">
    <property type="entry name" value="Papain-like_cys_pep_sf"/>
</dbReference>
<dbReference type="InterPro" id="IPR051794">
    <property type="entry name" value="PG_Endopeptidase_C40"/>
</dbReference>
<evidence type="ECO:0000256" key="4">
    <source>
        <dbReference type="ARBA" id="ARBA00022807"/>
    </source>
</evidence>
<dbReference type="PANTHER" id="PTHR47359:SF3">
    <property type="entry name" value="NLP_P60 DOMAIN-CONTAINING PROTEIN-RELATED"/>
    <property type="match status" value="1"/>
</dbReference>
<comment type="similarity">
    <text evidence="1">Belongs to the peptidase C40 family.</text>
</comment>
<evidence type="ECO:0000313" key="8">
    <source>
        <dbReference type="Proteomes" id="UP000280197"/>
    </source>
</evidence>
<feature type="chain" id="PRO_5018684698" evidence="5">
    <location>
        <begin position="43"/>
        <end position="305"/>
    </location>
</feature>
<organism evidence="7 8">
    <name type="scientific">Streptomyces aquilus</name>
    <dbReference type="NCBI Taxonomy" id="2548456"/>
    <lineage>
        <taxon>Bacteria</taxon>
        <taxon>Bacillati</taxon>
        <taxon>Actinomycetota</taxon>
        <taxon>Actinomycetes</taxon>
        <taxon>Kitasatosporales</taxon>
        <taxon>Streptomycetaceae</taxon>
        <taxon>Streptomyces</taxon>
    </lineage>
</organism>
<dbReference type="Proteomes" id="UP000280197">
    <property type="component" value="Chromosome"/>
</dbReference>
<dbReference type="Pfam" id="PF00877">
    <property type="entry name" value="NLPC_P60"/>
    <property type="match status" value="1"/>
</dbReference>
<dbReference type="EMBL" id="CP034463">
    <property type="protein sequence ID" value="AZP17609.1"/>
    <property type="molecule type" value="Genomic_DNA"/>
</dbReference>
<evidence type="ECO:0000313" key="7">
    <source>
        <dbReference type="EMBL" id="AZP17609.1"/>
    </source>
</evidence>
<keyword evidence="2" id="KW-0645">Protease</keyword>
<dbReference type="PANTHER" id="PTHR47359">
    <property type="entry name" value="PEPTIDOGLYCAN DL-ENDOPEPTIDASE CWLO"/>
    <property type="match status" value="1"/>
</dbReference>
<accession>A0A3Q9BYP0</accession>
<dbReference type="Gene3D" id="3.90.1720.10">
    <property type="entry name" value="endopeptidase domain like (from Nostoc punctiforme)"/>
    <property type="match status" value="1"/>
</dbReference>
<keyword evidence="4" id="KW-0788">Thiol protease</keyword>
<evidence type="ECO:0000259" key="6">
    <source>
        <dbReference type="PROSITE" id="PS51935"/>
    </source>
</evidence>
<dbReference type="AlphaFoldDB" id="A0A3Q9BYP0"/>
<dbReference type="GO" id="GO:0006508">
    <property type="term" value="P:proteolysis"/>
    <property type="evidence" value="ECO:0007669"/>
    <property type="project" value="UniProtKB-KW"/>
</dbReference>
<evidence type="ECO:0000256" key="5">
    <source>
        <dbReference type="SAM" id="SignalP"/>
    </source>
</evidence>
<keyword evidence="8" id="KW-1185">Reference proteome</keyword>
<dbReference type="KEGG" id="saqu:EJC51_16720"/>
<feature type="domain" description="NlpC/P60" evidence="6">
    <location>
        <begin position="64"/>
        <end position="228"/>
    </location>
</feature>
<keyword evidence="3" id="KW-0378">Hydrolase</keyword>
<reference evidence="7 8" key="1">
    <citation type="submission" date="2018-12" db="EMBL/GenBank/DDBJ databases">
        <authorList>
            <person name="Li K."/>
        </authorList>
    </citation>
    <scope>NUCLEOTIDE SEQUENCE [LARGE SCALE GENOMIC DNA]</scope>
    <source>
        <strain evidence="8">CR22</strain>
    </source>
</reference>
<feature type="signal peptide" evidence="5">
    <location>
        <begin position="1"/>
        <end position="42"/>
    </location>
</feature>
<dbReference type="SUPFAM" id="SSF54001">
    <property type="entry name" value="Cysteine proteinases"/>
    <property type="match status" value="1"/>
</dbReference>
<dbReference type="PROSITE" id="PS51935">
    <property type="entry name" value="NLPC_P60"/>
    <property type="match status" value="1"/>
</dbReference>
<gene>
    <name evidence="7" type="ORF">EJC51_16720</name>
</gene>
<evidence type="ECO:0000256" key="1">
    <source>
        <dbReference type="ARBA" id="ARBA00007074"/>
    </source>
</evidence>
<evidence type="ECO:0000256" key="2">
    <source>
        <dbReference type="ARBA" id="ARBA00022670"/>
    </source>
</evidence>
<protein>
    <submittedName>
        <fullName evidence="7">Peptidoglycan endopeptidase</fullName>
    </submittedName>
</protein>